<dbReference type="Pfam" id="PF02599">
    <property type="entry name" value="CsrA"/>
    <property type="match status" value="1"/>
</dbReference>
<evidence type="ECO:0000313" key="7">
    <source>
        <dbReference type="Proteomes" id="UP000095143"/>
    </source>
</evidence>
<evidence type="ECO:0000256" key="2">
    <source>
        <dbReference type="ARBA" id="ARBA00022845"/>
    </source>
</evidence>
<dbReference type="AlphaFoldDB" id="A0A1C2DXV5"/>
<evidence type="ECO:0000256" key="4">
    <source>
        <dbReference type="ARBA" id="ARBA00023159"/>
    </source>
</evidence>
<protein>
    <recommendedName>
        <fullName evidence="5">Translational regulator CsrA</fullName>
    </recommendedName>
    <alternativeName>
        <fullName evidence="5">Carbon storage regulator</fullName>
    </alternativeName>
</protein>
<dbReference type="InterPro" id="IPR036107">
    <property type="entry name" value="CsrA_sf"/>
</dbReference>
<comment type="function">
    <text evidence="5">A key translational regulator that binds mRNA to regulate translation initiation and/or mRNA stability. Mediates global changes in gene expression, shifting from rapid growth to stress survival by linking envelope stress, the stringent response and the catabolite repression systems. Usually binds in the 5'-UTR; binding at or near the Shine-Dalgarno sequence prevents ribosome-binding, repressing translation, binding elsewhere in the 5'-UTR can activate translation and/or stabilize the mRNA. Its function is antagonized by small RNA(s).</text>
</comment>
<dbReference type="GO" id="GO:0048027">
    <property type="term" value="F:mRNA 5'-UTR binding"/>
    <property type="evidence" value="ECO:0007669"/>
    <property type="project" value="UniProtKB-UniRule"/>
</dbReference>
<proteinExistence type="inferred from homology"/>
<comment type="caution">
    <text evidence="6">The sequence shown here is derived from an EMBL/GenBank/DDBJ whole genome shotgun (WGS) entry which is preliminary data.</text>
</comment>
<keyword evidence="3 5" id="KW-0694">RNA-binding</keyword>
<dbReference type="PANTHER" id="PTHR34984">
    <property type="entry name" value="CARBON STORAGE REGULATOR"/>
    <property type="match status" value="1"/>
</dbReference>
<dbReference type="GO" id="GO:0045947">
    <property type="term" value="P:negative regulation of translational initiation"/>
    <property type="evidence" value="ECO:0007669"/>
    <property type="project" value="UniProtKB-UniRule"/>
</dbReference>
<evidence type="ECO:0000256" key="3">
    <source>
        <dbReference type="ARBA" id="ARBA00022884"/>
    </source>
</evidence>
<organism evidence="6 7">
    <name type="scientific">Pseudomonas graminis</name>
    <dbReference type="NCBI Taxonomy" id="158627"/>
    <lineage>
        <taxon>Bacteria</taxon>
        <taxon>Pseudomonadati</taxon>
        <taxon>Pseudomonadota</taxon>
        <taxon>Gammaproteobacteria</taxon>
        <taxon>Pseudomonadales</taxon>
        <taxon>Pseudomonadaceae</taxon>
        <taxon>Pseudomonas</taxon>
    </lineage>
</organism>
<keyword evidence="5" id="KW-0678">Repressor</keyword>
<keyword evidence="4 5" id="KW-0010">Activator</keyword>
<evidence type="ECO:0000256" key="5">
    <source>
        <dbReference type="HAMAP-Rule" id="MF_00167"/>
    </source>
</evidence>
<dbReference type="InterPro" id="IPR003751">
    <property type="entry name" value="CsrA"/>
</dbReference>
<dbReference type="NCBIfam" id="TIGR00202">
    <property type="entry name" value="csrA"/>
    <property type="match status" value="1"/>
</dbReference>
<dbReference type="Gene3D" id="2.60.40.4380">
    <property type="entry name" value="Translational regulator CsrA"/>
    <property type="match status" value="1"/>
</dbReference>
<dbReference type="Proteomes" id="UP000095143">
    <property type="component" value="Unassembled WGS sequence"/>
</dbReference>
<accession>A0A1C2DXV5</accession>
<comment type="subunit">
    <text evidence="5">Homodimer; the beta-strands of each monomer intercalate to form a hydrophobic core, while the alpha-helices form wings that extend away from the core.</text>
</comment>
<name>A0A1C2DXV5_9PSED</name>
<dbReference type="PANTHER" id="PTHR34984:SF1">
    <property type="entry name" value="CARBON STORAGE REGULATOR"/>
    <property type="match status" value="1"/>
</dbReference>
<dbReference type="EMBL" id="MDEN01000063">
    <property type="protein sequence ID" value="OCX19588.1"/>
    <property type="molecule type" value="Genomic_DNA"/>
</dbReference>
<dbReference type="GO" id="GO:0045948">
    <property type="term" value="P:positive regulation of translational initiation"/>
    <property type="evidence" value="ECO:0007669"/>
    <property type="project" value="UniProtKB-UniRule"/>
</dbReference>
<keyword evidence="1 5" id="KW-0963">Cytoplasm</keyword>
<dbReference type="OrthoDB" id="9809061at2"/>
<dbReference type="GO" id="GO:0005829">
    <property type="term" value="C:cytosol"/>
    <property type="evidence" value="ECO:0007669"/>
    <property type="project" value="TreeGrafter"/>
</dbReference>
<comment type="similarity">
    <text evidence="5">Belongs to the CsrA/RsmA family.</text>
</comment>
<keyword evidence="2 5" id="KW-0810">Translation regulation</keyword>
<dbReference type="GO" id="GO:0006109">
    <property type="term" value="P:regulation of carbohydrate metabolic process"/>
    <property type="evidence" value="ECO:0007669"/>
    <property type="project" value="UniProtKB-UniRule"/>
</dbReference>
<evidence type="ECO:0000256" key="1">
    <source>
        <dbReference type="ARBA" id="ARBA00022490"/>
    </source>
</evidence>
<dbReference type="HAMAP" id="MF_00167">
    <property type="entry name" value="CsrA"/>
    <property type="match status" value="1"/>
</dbReference>
<reference evidence="6 7" key="1">
    <citation type="submission" date="2016-08" db="EMBL/GenBank/DDBJ databases">
        <title>Whole genome sequence of Pseudomonas graminis strain UASWS1507, a potential biological control agent for agriculture.</title>
        <authorList>
            <person name="Crovadore J."/>
            <person name="Calmin G."/>
            <person name="Chablais R."/>
            <person name="Cochard B."/>
            <person name="Lefort F."/>
        </authorList>
    </citation>
    <scope>NUCLEOTIDE SEQUENCE [LARGE SCALE GENOMIC DNA]</scope>
    <source>
        <strain evidence="6 7">UASWS1507</strain>
    </source>
</reference>
<dbReference type="SUPFAM" id="SSF117130">
    <property type="entry name" value="CsrA-like"/>
    <property type="match status" value="1"/>
</dbReference>
<comment type="subcellular location">
    <subcellularLocation>
        <location evidence="5">Cytoplasm</location>
    </subcellularLocation>
</comment>
<evidence type="ECO:0000313" key="6">
    <source>
        <dbReference type="EMBL" id="OCX19588.1"/>
    </source>
</evidence>
<sequence>MLILTRRPGEIIKIGDDITVTVVGMQGAQVRVGIDAPDYIEVHRAEIYAKIQAERAQSSVHIDEPIKAAASEPVMLSVLFELPSAQAATALINQMPSGQRVFGTQAKVSRIALMAKELEHAPLR</sequence>
<dbReference type="NCBIfam" id="NF002469">
    <property type="entry name" value="PRK01712.1"/>
    <property type="match status" value="1"/>
</dbReference>
<dbReference type="GO" id="GO:0006402">
    <property type="term" value="P:mRNA catabolic process"/>
    <property type="evidence" value="ECO:0007669"/>
    <property type="project" value="InterPro"/>
</dbReference>
<gene>
    <name evidence="5" type="primary">csrA</name>
    <name evidence="6" type="ORF">BBI10_14415</name>
</gene>